<sequence length="108" mass="12383">MNQDKKLALIEQVNRFLGDLNKTVETNNEVKTLIQTAYNSINKSEKTTQKYNEISDAIREMNGTFQELALQKKYQFSTEQNDIINKLRALSREPMSQKGIGTINGAVW</sequence>
<accession>A0A0R1KE72</accession>
<dbReference type="Proteomes" id="UP000051515">
    <property type="component" value="Unassembled WGS sequence"/>
</dbReference>
<evidence type="ECO:0000313" key="2">
    <source>
        <dbReference type="Proteomes" id="UP000051515"/>
    </source>
</evidence>
<dbReference type="EMBL" id="AZDY01000042">
    <property type="protein sequence ID" value="KRK81643.1"/>
    <property type="molecule type" value="Genomic_DNA"/>
</dbReference>
<comment type="caution">
    <text evidence="1">The sequence shown here is derived from an EMBL/GenBank/DDBJ whole genome shotgun (WGS) entry which is preliminary data.</text>
</comment>
<dbReference type="PATRIC" id="fig|1423788.3.peg.709"/>
<name>A0A0R1KE72_9LACO</name>
<keyword evidence="2" id="KW-1185">Reference proteome</keyword>
<dbReference type="OrthoDB" id="2315070at2"/>
<gene>
    <name evidence="1" type="ORF">FC78_GL000696</name>
</gene>
<dbReference type="GO" id="GO:0030153">
    <property type="term" value="P:bacteriocin immunity"/>
    <property type="evidence" value="ECO:0007669"/>
    <property type="project" value="InterPro"/>
</dbReference>
<dbReference type="STRING" id="1423788.FC78_GL000696"/>
<protein>
    <submittedName>
        <fullName evidence="1">Uncharacterized protein</fullName>
    </submittedName>
</protein>
<dbReference type="AlphaFoldDB" id="A0A0R1KE72"/>
<proteinExistence type="predicted"/>
<dbReference type="RefSeq" id="WP_056955093.1">
    <property type="nucleotide sequence ID" value="NZ_AZDY01000042.1"/>
</dbReference>
<evidence type="ECO:0000313" key="1">
    <source>
        <dbReference type="EMBL" id="KRK81643.1"/>
    </source>
</evidence>
<reference evidence="1 2" key="1">
    <citation type="journal article" date="2015" name="Genome Announc.">
        <title>Expanding the biotechnology potential of lactobacilli through comparative genomics of 213 strains and associated genera.</title>
        <authorList>
            <person name="Sun Z."/>
            <person name="Harris H.M."/>
            <person name="McCann A."/>
            <person name="Guo C."/>
            <person name="Argimon S."/>
            <person name="Zhang W."/>
            <person name="Yang X."/>
            <person name="Jeffery I.B."/>
            <person name="Cooney J.C."/>
            <person name="Kagawa T.F."/>
            <person name="Liu W."/>
            <person name="Song Y."/>
            <person name="Salvetti E."/>
            <person name="Wrobel A."/>
            <person name="Rasinkangas P."/>
            <person name="Parkhill J."/>
            <person name="Rea M.C."/>
            <person name="O'Sullivan O."/>
            <person name="Ritari J."/>
            <person name="Douillard F.P."/>
            <person name="Paul Ross R."/>
            <person name="Yang R."/>
            <person name="Briner A.E."/>
            <person name="Felis G.E."/>
            <person name="de Vos W.M."/>
            <person name="Barrangou R."/>
            <person name="Klaenhammer T.R."/>
            <person name="Caufield P.W."/>
            <person name="Cui Y."/>
            <person name="Zhang H."/>
            <person name="O'Toole P.W."/>
        </authorList>
    </citation>
    <scope>NUCLEOTIDE SEQUENCE [LARGE SCALE GENOMIC DNA]</scope>
    <source>
        <strain evidence="1 2">DSM 19674</strain>
    </source>
</reference>
<organism evidence="1 2">
    <name type="scientific">Companilactobacillus bobalius DSM 19674</name>
    <dbReference type="NCBI Taxonomy" id="1423788"/>
    <lineage>
        <taxon>Bacteria</taxon>
        <taxon>Bacillati</taxon>
        <taxon>Bacillota</taxon>
        <taxon>Bacilli</taxon>
        <taxon>Lactobacillales</taxon>
        <taxon>Lactobacillaceae</taxon>
        <taxon>Companilactobacillus</taxon>
        <taxon>Companilactobacillus bobalius</taxon>
    </lineage>
</organism>